<protein>
    <submittedName>
        <fullName evidence="2">Uncharacterized protein</fullName>
    </submittedName>
</protein>
<evidence type="ECO:0000313" key="3">
    <source>
        <dbReference type="Proteomes" id="UP000069205"/>
    </source>
</evidence>
<dbReference type="RefSeq" id="WP_053379326.1">
    <property type="nucleotide sequence ID" value="NZ_CP011801.1"/>
</dbReference>
<dbReference type="OrthoDB" id="5496540at2"/>
<dbReference type="SMART" id="SM00710">
    <property type="entry name" value="PbH1"/>
    <property type="match status" value="9"/>
</dbReference>
<accession>A0A0K2GAZ6</accession>
<proteinExistence type="predicted"/>
<evidence type="ECO:0000256" key="1">
    <source>
        <dbReference type="SAM" id="MobiDB-lite"/>
    </source>
</evidence>
<dbReference type="KEGG" id="nmv:NITMOv2_1700"/>
<dbReference type="InterPro" id="IPR012334">
    <property type="entry name" value="Pectin_lyas_fold"/>
</dbReference>
<dbReference type="SUPFAM" id="SSF51126">
    <property type="entry name" value="Pectin lyase-like"/>
    <property type="match status" value="1"/>
</dbReference>
<reference evidence="2 3" key="1">
    <citation type="journal article" date="2015" name="Proc. Natl. Acad. Sci. U.S.A.">
        <title>Expanded metabolic versatility of ubiquitous nitrite-oxidizing bacteria from the genus Nitrospira.</title>
        <authorList>
            <person name="Koch H."/>
            <person name="Lucker S."/>
            <person name="Albertsen M."/>
            <person name="Kitzinger K."/>
            <person name="Herbold C."/>
            <person name="Spieck E."/>
            <person name="Nielsen P.H."/>
            <person name="Wagner M."/>
            <person name="Daims H."/>
        </authorList>
    </citation>
    <scope>NUCLEOTIDE SEQUENCE [LARGE SCALE GENOMIC DNA]</scope>
    <source>
        <strain evidence="2 3">NSP M-1</strain>
    </source>
</reference>
<keyword evidence="3" id="KW-1185">Reference proteome</keyword>
<dbReference type="Proteomes" id="UP000069205">
    <property type="component" value="Chromosome"/>
</dbReference>
<name>A0A0K2GAZ6_NITMO</name>
<organism evidence="2 3">
    <name type="scientific">Nitrospira moscoviensis</name>
    <dbReference type="NCBI Taxonomy" id="42253"/>
    <lineage>
        <taxon>Bacteria</taxon>
        <taxon>Pseudomonadati</taxon>
        <taxon>Nitrospirota</taxon>
        <taxon>Nitrospiria</taxon>
        <taxon>Nitrospirales</taxon>
        <taxon>Nitrospiraceae</taxon>
        <taxon>Nitrospira</taxon>
    </lineage>
</organism>
<dbReference type="AlphaFoldDB" id="A0A0K2GAZ6"/>
<dbReference type="PATRIC" id="fig|42253.5.peg.1671"/>
<gene>
    <name evidence="2" type="ORF">NITMOv2_1700</name>
</gene>
<sequence length="450" mass="46778">MLLCIANWSAVEAAVIELFPAGAGGSCTEQFETVANTLRPGDELVLHGGTYAQGCRRAITVIGTSVQPITIRAAAGEIPILTNSPSQNNLDIVGSSYLVIRGLHFQGGSQGIRFEGTNHHVTLEHLDVSDTENNAIALNSGNSDFMTIRRNHIHHTGVASGSTEGEGLYLGCHTGSCRVTNSLIEGNYIHHLRGSSSGGNDGIEVKAGSYGNVIRHNVIHDTTVGTQYPCILVYGGGAGVNTVESNVLWNCGEGIYAVSDAVIRNNVILSSSAGISSYPHAAVGQMKNLTIVHNTIVGQQDCLFLRWTAVTAVTLANNAVYCGSGLAVDGTGLSSAQVTARSNYVEGGMSGATVDGTRFIGGGTAAAAFVDAPNKDVWPRPGSVLIGKAAAGFAPPLDFNDRTRQSPQDVGAYETDGLASNPGWSIVPGFKPTGQSDVQPPAAPANLRIL</sequence>
<dbReference type="STRING" id="42253.NITMOv2_1700"/>
<dbReference type="Gene3D" id="2.160.20.10">
    <property type="entry name" value="Single-stranded right-handed beta-helix, Pectin lyase-like"/>
    <property type="match status" value="1"/>
</dbReference>
<dbReference type="InterPro" id="IPR006626">
    <property type="entry name" value="PbH1"/>
</dbReference>
<dbReference type="EMBL" id="CP011801">
    <property type="protein sequence ID" value="ALA58120.1"/>
    <property type="molecule type" value="Genomic_DNA"/>
</dbReference>
<feature type="region of interest" description="Disordered" evidence="1">
    <location>
        <begin position="397"/>
        <end position="417"/>
    </location>
</feature>
<evidence type="ECO:0000313" key="2">
    <source>
        <dbReference type="EMBL" id="ALA58120.1"/>
    </source>
</evidence>
<dbReference type="InterPro" id="IPR011050">
    <property type="entry name" value="Pectin_lyase_fold/virulence"/>
</dbReference>